<dbReference type="STRING" id="1628148.BI198_07095"/>
<dbReference type="InterPro" id="IPR036397">
    <property type="entry name" value="RNaseH_sf"/>
</dbReference>
<dbReference type="SMART" id="SM00474">
    <property type="entry name" value="35EXOc"/>
    <property type="match status" value="1"/>
</dbReference>
<dbReference type="SMART" id="SM00341">
    <property type="entry name" value="HRDC"/>
    <property type="match status" value="1"/>
</dbReference>
<dbReference type="GO" id="GO:0033890">
    <property type="term" value="F:ribonuclease D activity"/>
    <property type="evidence" value="ECO:0007669"/>
    <property type="project" value="UniProtKB-UniRule"/>
</dbReference>
<accession>A0A1E7Q5A4</accession>
<dbReference type="PROSITE" id="PS50967">
    <property type="entry name" value="HRDC"/>
    <property type="match status" value="1"/>
</dbReference>
<dbReference type="InterPro" id="IPR002121">
    <property type="entry name" value="HRDC_dom"/>
</dbReference>
<dbReference type="PANTHER" id="PTHR47649">
    <property type="entry name" value="RIBONUCLEASE D"/>
    <property type="match status" value="1"/>
</dbReference>
<dbReference type="GO" id="GO:0008408">
    <property type="term" value="F:3'-5' exonuclease activity"/>
    <property type="evidence" value="ECO:0007669"/>
    <property type="project" value="InterPro"/>
</dbReference>
<dbReference type="InterPro" id="IPR010997">
    <property type="entry name" value="HRDC-like_sf"/>
</dbReference>
<evidence type="ECO:0000256" key="5">
    <source>
        <dbReference type="ARBA" id="ARBA00022839"/>
    </source>
</evidence>
<dbReference type="EMBL" id="MKEK01000001">
    <property type="protein sequence ID" value="OEY69362.1"/>
    <property type="molecule type" value="Genomic_DNA"/>
</dbReference>
<feature type="domain" description="HRDC" evidence="7">
    <location>
        <begin position="208"/>
        <end position="288"/>
    </location>
</feature>
<keyword evidence="1 6" id="KW-0963">Cytoplasm</keyword>
<dbReference type="NCBIfam" id="TIGR01388">
    <property type="entry name" value="rnd"/>
    <property type="match status" value="1"/>
</dbReference>
<evidence type="ECO:0000256" key="2">
    <source>
        <dbReference type="ARBA" id="ARBA00022694"/>
    </source>
</evidence>
<protein>
    <recommendedName>
        <fullName evidence="6">Ribonuclease D</fullName>
        <shortName evidence="6">RNase D</shortName>
        <ecNumber evidence="6">3.1.13.5</ecNumber>
    </recommendedName>
</protein>
<evidence type="ECO:0000313" key="8">
    <source>
        <dbReference type="EMBL" id="OEY69362.1"/>
    </source>
</evidence>
<evidence type="ECO:0000256" key="4">
    <source>
        <dbReference type="ARBA" id="ARBA00022801"/>
    </source>
</evidence>
<dbReference type="SUPFAM" id="SSF53098">
    <property type="entry name" value="Ribonuclease H-like"/>
    <property type="match status" value="1"/>
</dbReference>
<dbReference type="GO" id="GO:0000166">
    <property type="term" value="F:nucleotide binding"/>
    <property type="evidence" value="ECO:0007669"/>
    <property type="project" value="InterPro"/>
</dbReference>
<comment type="caution">
    <text evidence="8">The sequence shown here is derived from an EMBL/GenBank/DDBJ whole genome shotgun (WGS) entry which is preliminary data.</text>
</comment>
<evidence type="ECO:0000259" key="7">
    <source>
        <dbReference type="PROSITE" id="PS50967"/>
    </source>
</evidence>
<comment type="cofactor">
    <cofactor evidence="6">
        <name>a divalent metal cation</name>
        <dbReference type="ChEBI" id="CHEBI:60240"/>
    </cofactor>
</comment>
<dbReference type="Proteomes" id="UP000242258">
    <property type="component" value="Unassembled WGS sequence"/>
</dbReference>
<dbReference type="InterPro" id="IPR006292">
    <property type="entry name" value="RNase_D"/>
</dbReference>
<keyword evidence="4 6" id="KW-0378">Hydrolase</keyword>
<gene>
    <name evidence="6" type="primary">rnd</name>
    <name evidence="8" type="ORF">BI198_07095</name>
</gene>
<sequence length="380" mass="43772">MIPLISDDATLASYCQRIAKSTLLAVDTEFIRQSTLYPKLGLIQLYDGEHLALVDPLTITQWQPLIDIFANVNTVKLLHSCNEDIEAFATIGITNITPLFDSQLACQLLGWGNSIGFANLVERISGQLVDKSETRADWLARPLADKQLNYAANDVLFLYPLYQTLKQELNEQQLSLLLQEGEQLMLRKEQKLAPEFKYLEIKNSWLLTPRELAVLRELVSWRYQYAQQKDLALGLVLKDAQLFELAKRRPSTVESLFNIPDLPAREVRRHGQTVIQLIEQAKALPPEDCPQRFYHQDQFIGYKQQVAAITAIIKQAAEQQQIPAEFMSVKRQLHEFVNWCWRVSDQQRLALPVPEYFQGWRRQYLLPFLTLPDHVTVNAK</sequence>
<dbReference type="HAMAP" id="MF_01899">
    <property type="entry name" value="RNase_D"/>
    <property type="match status" value="1"/>
</dbReference>
<keyword evidence="3 6" id="KW-0540">Nuclease</keyword>
<comment type="subcellular location">
    <subcellularLocation>
        <location evidence="6">Cytoplasm</location>
    </subcellularLocation>
</comment>
<dbReference type="Pfam" id="PF01612">
    <property type="entry name" value="DNA_pol_A_exo1"/>
    <property type="match status" value="1"/>
</dbReference>
<keyword evidence="5 6" id="KW-0269">Exonuclease</keyword>
<evidence type="ECO:0000256" key="6">
    <source>
        <dbReference type="HAMAP-Rule" id="MF_01899"/>
    </source>
</evidence>
<dbReference type="Gene3D" id="1.10.150.80">
    <property type="entry name" value="HRDC domain"/>
    <property type="match status" value="2"/>
</dbReference>
<organism evidence="8 9">
    <name type="scientific">Rheinheimera salexigens</name>
    <dbReference type="NCBI Taxonomy" id="1628148"/>
    <lineage>
        <taxon>Bacteria</taxon>
        <taxon>Pseudomonadati</taxon>
        <taxon>Pseudomonadota</taxon>
        <taxon>Gammaproteobacteria</taxon>
        <taxon>Chromatiales</taxon>
        <taxon>Chromatiaceae</taxon>
        <taxon>Rheinheimera</taxon>
    </lineage>
</organism>
<proteinExistence type="inferred from homology"/>
<dbReference type="GO" id="GO:0005737">
    <property type="term" value="C:cytoplasm"/>
    <property type="evidence" value="ECO:0007669"/>
    <property type="project" value="UniProtKB-SubCell"/>
</dbReference>
<dbReference type="PANTHER" id="PTHR47649:SF1">
    <property type="entry name" value="RIBONUCLEASE D"/>
    <property type="match status" value="1"/>
</dbReference>
<keyword evidence="2 6" id="KW-0819">tRNA processing</keyword>
<dbReference type="GO" id="GO:0042780">
    <property type="term" value="P:tRNA 3'-end processing"/>
    <property type="evidence" value="ECO:0007669"/>
    <property type="project" value="UniProtKB-UniRule"/>
</dbReference>
<dbReference type="SUPFAM" id="SSF47819">
    <property type="entry name" value="HRDC-like"/>
    <property type="match status" value="2"/>
</dbReference>
<dbReference type="InterPro" id="IPR002562">
    <property type="entry name" value="3'-5'_exonuclease_dom"/>
</dbReference>
<evidence type="ECO:0000256" key="1">
    <source>
        <dbReference type="ARBA" id="ARBA00022490"/>
    </source>
</evidence>
<keyword evidence="9" id="KW-1185">Reference proteome</keyword>
<evidence type="ECO:0000313" key="9">
    <source>
        <dbReference type="Proteomes" id="UP000242258"/>
    </source>
</evidence>
<dbReference type="InterPro" id="IPR048579">
    <property type="entry name" value="RNAseD_HRDC_C"/>
</dbReference>
<dbReference type="AlphaFoldDB" id="A0A1E7Q5A4"/>
<dbReference type="InterPro" id="IPR044876">
    <property type="entry name" value="HRDC_dom_sf"/>
</dbReference>
<dbReference type="Pfam" id="PF00570">
    <property type="entry name" value="HRDC"/>
    <property type="match status" value="1"/>
</dbReference>
<reference evidence="9" key="1">
    <citation type="submission" date="2016-09" db="EMBL/GenBank/DDBJ databases">
        <authorList>
            <person name="Wan X."/>
            <person name="Hou S."/>
        </authorList>
    </citation>
    <scope>NUCLEOTIDE SEQUENCE [LARGE SCALE GENOMIC DNA]</scope>
    <source>
        <strain evidence="9">KH87</strain>
    </source>
</reference>
<evidence type="ECO:0000256" key="3">
    <source>
        <dbReference type="ARBA" id="ARBA00022722"/>
    </source>
</evidence>
<comment type="similarity">
    <text evidence="6">Belongs to the RNase D family.</text>
</comment>
<dbReference type="GO" id="GO:0003676">
    <property type="term" value="F:nucleic acid binding"/>
    <property type="evidence" value="ECO:0007669"/>
    <property type="project" value="InterPro"/>
</dbReference>
<dbReference type="CDD" id="cd06142">
    <property type="entry name" value="RNaseD_exo"/>
    <property type="match status" value="1"/>
</dbReference>
<comment type="function">
    <text evidence="6">Exonuclease involved in the 3' processing of various precursor tRNAs. Initiates hydrolysis at the 3'-terminus of an RNA molecule and releases 5'-mononucleotides.</text>
</comment>
<dbReference type="RefSeq" id="WP_070048928.1">
    <property type="nucleotide sequence ID" value="NZ_CBCSDO010000006.1"/>
</dbReference>
<comment type="catalytic activity">
    <reaction evidence="6">
        <text>Exonucleolytic cleavage that removes extra residues from the 3'-terminus of tRNA to produce 5'-mononucleotides.</text>
        <dbReference type="EC" id="3.1.13.5"/>
    </reaction>
</comment>
<dbReference type="InterPro" id="IPR051086">
    <property type="entry name" value="RNase_D-like"/>
</dbReference>
<dbReference type="OrthoDB" id="9800549at2"/>
<dbReference type="Pfam" id="PF21293">
    <property type="entry name" value="RNAseD_HRDC_C"/>
    <property type="match status" value="1"/>
</dbReference>
<dbReference type="Gene3D" id="3.30.420.10">
    <property type="entry name" value="Ribonuclease H-like superfamily/Ribonuclease H"/>
    <property type="match status" value="1"/>
</dbReference>
<name>A0A1E7Q5A4_9GAMM</name>
<dbReference type="EC" id="3.1.13.5" evidence="6"/>
<dbReference type="InterPro" id="IPR012337">
    <property type="entry name" value="RNaseH-like_sf"/>
</dbReference>